<dbReference type="EMBL" id="FLUQ01000002">
    <property type="protein sequence ID" value="SBW05034.1"/>
    <property type="molecule type" value="Genomic_DNA"/>
</dbReference>
<reference evidence="8" key="1">
    <citation type="submission" date="2016-04" db="EMBL/GenBank/DDBJ databases">
        <authorList>
            <person name="Evans L.H."/>
            <person name="Alamgir A."/>
            <person name="Owens N."/>
            <person name="Weber N.D."/>
            <person name="Virtaneva K."/>
            <person name="Barbian K."/>
            <person name="Babar A."/>
            <person name="Rosenke K."/>
        </authorList>
    </citation>
    <scope>NUCLEOTIDE SEQUENCE</scope>
    <source>
        <strain evidence="8">86</strain>
    </source>
</reference>
<keyword evidence="3 6" id="KW-0812">Transmembrane</keyword>
<feature type="transmembrane region" description="Helical" evidence="6">
    <location>
        <begin position="163"/>
        <end position="182"/>
    </location>
</feature>
<evidence type="ECO:0000256" key="5">
    <source>
        <dbReference type="ARBA" id="ARBA00023136"/>
    </source>
</evidence>
<keyword evidence="4 6" id="KW-1133">Transmembrane helix</keyword>
<dbReference type="InterPro" id="IPR011701">
    <property type="entry name" value="MFS"/>
</dbReference>
<gene>
    <name evidence="8" type="ORF">KL86DPRO_20417</name>
</gene>
<feature type="transmembrane region" description="Helical" evidence="6">
    <location>
        <begin position="12"/>
        <end position="30"/>
    </location>
</feature>
<dbReference type="InterPro" id="IPR020846">
    <property type="entry name" value="MFS_dom"/>
</dbReference>
<dbReference type="InterPro" id="IPR036259">
    <property type="entry name" value="MFS_trans_sf"/>
</dbReference>
<evidence type="ECO:0000256" key="6">
    <source>
        <dbReference type="SAM" id="Phobius"/>
    </source>
</evidence>
<evidence type="ECO:0000256" key="3">
    <source>
        <dbReference type="ARBA" id="ARBA00022692"/>
    </source>
</evidence>
<feature type="transmembrane region" description="Helical" evidence="6">
    <location>
        <begin position="332"/>
        <end position="357"/>
    </location>
</feature>
<comment type="subcellular location">
    <subcellularLocation>
        <location evidence="1">Cell membrane</location>
        <topology evidence="1">Multi-pass membrane protein</topology>
    </subcellularLocation>
</comment>
<feature type="transmembrane region" description="Helical" evidence="6">
    <location>
        <begin position="363"/>
        <end position="384"/>
    </location>
</feature>
<evidence type="ECO:0000256" key="2">
    <source>
        <dbReference type="ARBA" id="ARBA00022475"/>
    </source>
</evidence>
<feature type="domain" description="Major facilitator superfamily (MFS) profile" evidence="7">
    <location>
        <begin position="1"/>
        <end position="388"/>
    </location>
</feature>
<evidence type="ECO:0000259" key="7">
    <source>
        <dbReference type="PROSITE" id="PS50850"/>
    </source>
</evidence>
<feature type="transmembrane region" description="Helical" evidence="6">
    <location>
        <begin position="239"/>
        <end position="262"/>
    </location>
</feature>
<keyword evidence="5 6" id="KW-0472">Membrane</keyword>
<dbReference type="AlphaFoldDB" id="A0A212JZZ1"/>
<dbReference type="Gene3D" id="1.20.1250.20">
    <property type="entry name" value="MFS general substrate transporter like domains"/>
    <property type="match status" value="1"/>
</dbReference>
<dbReference type="GO" id="GO:0005886">
    <property type="term" value="C:plasma membrane"/>
    <property type="evidence" value="ECO:0007669"/>
    <property type="project" value="UniProtKB-SubCell"/>
</dbReference>
<dbReference type="GO" id="GO:0022857">
    <property type="term" value="F:transmembrane transporter activity"/>
    <property type="evidence" value="ECO:0007669"/>
    <property type="project" value="InterPro"/>
</dbReference>
<feature type="transmembrane region" description="Helical" evidence="6">
    <location>
        <begin position="213"/>
        <end position="233"/>
    </location>
</feature>
<dbReference type="PANTHER" id="PTHR43124">
    <property type="entry name" value="PURINE EFFLUX PUMP PBUE"/>
    <property type="match status" value="1"/>
</dbReference>
<dbReference type="PANTHER" id="PTHR43124:SF3">
    <property type="entry name" value="CHLORAMPHENICOL EFFLUX PUMP RV0191"/>
    <property type="match status" value="1"/>
</dbReference>
<protein>
    <submittedName>
        <fullName evidence="8">Major facilitator family transporter</fullName>
    </submittedName>
</protein>
<organism evidence="8">
    <name type="scientific">uncultured delta proteobacterium</name>
    <dbReference type="NCBI Taxonomy" id="34034"/>
    <lineage>
        <taxon>Bacteria</taxon>
        <taxon>Deltaproteobacteria</taxon>
        <taxon>environmental samples</taxon>
    </lineage>
</organism>
<proteinExistence type="predicted"/>
<name>A0A212JZZ1_9DELT</name>
<dbReference type="InterPro" id="IPR050189">
    <property type="entry name" value="MFS_Efflux_Transporters"/>
</dbReference>
<accession>A0A212JZZ1</accession>
<evidence type="ECO:0000256" key="4">
    <source>
        <dbReference type="ARBA" id="ARBA00022989"/>
    </source>
</evidence>
<dbReference type="SUPFAM" id="SSF103473">
    <property type="entry name" value="MFS general substrate transporter"/>
    <property type="match status" value="1"/>
</dbReference>
<feature type="transmembrane region" description="Helical" evidence="6">
    <location>
        <begin position="76"/>
        <end position="96"/>
    </location>
</feature>
<feature type="transmembrane region" description="Helical" evidence="6">
    <location>
        <begin position="102"/>
        <end position="124"/>
    </location>
</feature>
<evidence type="ECO:0000313" key="8">
    <source>
        <dbReference type="EMBL" id="SBW05034.1"/>
    </source>
</evidence>
<sequence length="393" mass="42182">MQRRYWIEALTFFSYAFFAFSWVSGSFMMPDIMTSFAIEKISDVTWATNAVSIAKIIGNFLAASILMFFGMKKAFLGASLLIAAGFFGALAENYAVFVLSRLVMGLGGAILFVYFNPIVVRYFTPSERPVINGINSAPFAFGAFLAVMFTPSLLAAFGAWQTVLLALSACSLALLVAALFILEDFSLTPGTPGSTATDKAYTMAEGLRDPINWILPFSYSGMLFLYLAVFSLFPLAPGFAVSVSSLATVYIASGLAGSIGGAMAVKRFSRRLPVIRYSGLFVALCAGVMLYTDSPALAYAMACVSGFLMFFPVPAMYTLVQELPGMSTGRITLIFSMFWSFSYVISGILMYMAGIIADATGSVTVAVFFAAACPVTFFIGTFVLPETGCPPEA</sequence>
<feature type="transmembrane region" description="Helical" evidence="6">
    <location>
        <begin position="136"/>
        <end position="157"/>
    </location>
</feature>
<feature type="transmembrane region" description="Helical" evidence="6">
    <location>
        <begin position="297"/>
        <end position="320"/>
    </location>
</feature>
<dbReference type="Pfam" id="PF07690">
    <property type="entry name" value="MFS_1"/>
    <property type="match status" value="1"/>
</dbReference>
<evidence type="ECO:0000256" key="1">
    <source>
        <dbReference type="ARBA" id="ARBA00004651"/>
    </source>
</evidence>
<feature type="transmembrane region" description="Helical" evidence="6">
    <location>
        <begin position="50"/>
        <end position="69"/>
    </location>
</feature>
<keyword evidence="2" id="KW-1003">Cell membrane</keyword>
<feature type="transmembrane region" description="Helical" evidence="6">
    <location>
        <begin position="274"/>
        <end position="291"/>
    </location>
</feature>
<dbReference type="PROSITE" id="PS50850">
    <property type="entry name" value="MFS"/>
    <property type="match status" value="1"/>
</dbReference>